<sequence length="176" mass="19967">MGATVSCNVCNAERLDKVQMNLPKRGSVEELGTELCSQCNQFTNKFSQLKCCRKFVCKNGLCNKKKNSRCPNGCDIKRHKNKKKYASEPSKSCPNSDFVCPRCEEVLSKNCICVERDKTEQEFSASLTLKRGHTDESVDQKTSASTRGSQKFESEVDQDEMRRILLSKTKSWANFK</sequence>
<name>A0AAD2D1N9_EUPCR</name>
<keyword evidence="3" id="KW-1185">Reference proteome</keyword>
<feature type="compositionally biased region" description="Basic and acidic residues" evidence="1">
    <location>
        <begin position="150"/>
        <end position="160"/>
    </location>
</feature>
<feature type="compositionally biased region" description="Polar residues" evidence="1">
    <location>
        <begin position="140"/>
        <end position="149"/>
    </location>
</feature>
<proteinExistence type="predicted"/>
<evidence type="ECO:0000256" key="1">
    <source>
        <dbReference type="SAM" id="MobiDB-lite"/>
    </source>
</evidence>
<evidence type="ECO:0000313" key="3">
    <source>
        <dbReference type="Proteomes" id="UP001295684"/>
    </source>
</evidence>
<protein>
    <submittedName>
        <fullName evidence="2">Uncharacterized protein</fullName>
    </submittedName>
</protein>
<dbReference type="EMBL" id="CAMPGE010018435">
    <property type="protein sequence ID" value="CAI2376850.1"/>
    <property type="molecule type" value="Genomic_DNA"/>
</dbReference>
<accession>A0AAD2D1N9</accession>
<reference evidence="2" key="1">
    <citation type="submission" date="2023-07" db="EMBL/GenBank/DDBJ databases">
        <authorList>
            <consortium name="AG Swart"/>
            <person name="Singh M."/>
            <person name="Singh A."/>
            <person name="Seah K."/>
            <person name="Emmerich C."/>
        </authorList>
    </citation>
    <scope>NUCLEOTIDE SEQUENCE</scope>
    <source>
        <strain evidence="2">DP1</strain>
    </source>
</reference>
<feature type="region of interest" description="Disordered" evidence="1">
    <location>
        <begin position="132"/>
        <end position="160"/>
    </location>
</feature>
<dbReference type="Proteomes" id="UP001295684">
    <property type="component" value="Unassembled WGS sequence"/>
</dbReference>
<organism evidence="2 3">
    <name type="scientific">Euplotes crassus</name>
    <dbReference type="NCBI Taxonomy" id="5936"/>
    <lineage>
        <taxon>Eukaryota</taxon>
        <taxon>Sar</taxon>
        <taxon>Alveolata</taxon>
        <taxon>Ciliophora</taxon>
        <taxon>Intramacronucleata</taxon>
        <taxon>Spirotrichea</taxon>
        <taxon>Hypotrichia</taxon>
        <taxon>Euplotida</taxon>
        <taxon>Euplotidae</taxon>
        <taxon>Moneuplotes</taxon>
    </lineage>
</organism>
<gene>
    <name evidence="2" type="ORF">ECRASSUSDP1_LOCUS18227</name>
</gene>
<comment type="caution">
    <text evidence="2">The sequence shown here is derived from an EMBL/GenBank/DDBJ whole genome shotgun (WGS) entry which is preliminary data.</text>
</comment>
<evidence type="ECO:0000313" key="2">
    <source>
        <dbReference type="EMBL" id="CAI2376850.1"/>
    </source>
</evidence>
<dbReference type="AlphaFoldDB" id="A0AAD2D1N9"/>